<protein>
    <submittedName>
        <fullName evidence="1">Uncharacterized protein</fullName>
    </submittedName>
</protein>
<organism evidence="1 2">
    <name type="scientific">Chryseobacterium candidae</name>
    <dbReference type="NCBI Taxonomy" id="1978493"/>
    <lineage>
        <taxon>Bacteria</taxon>
        <taxon>Pseudomonadati</taxon>
        <taxon>Bacteroidota</taxon>
        <taxon>Flavobacteriia</taxon>
        <taxon>Flavobacteriales</taxon>
        <taxon>Weeksellaceae</taxon>
        <taxon>Chryseobacterium group</taxon>
        <taxon>Chryseobacterium</taxon>
    </lineage>
</organism>
<comment type="caution">
    <text evidence="1">The sequence shown here is derived from an EMBL/GenBank/DDBJ whole genome shotgun (WGS) entry which is preliminary data.</text>
</comment>
<dbReference type="Proteomes" id="UP000306038">
    <property type="component" value="Unassembled WGS sequence"/>
</dbReference>
<dbReference type="EMBL" id="SDLV01000015">
    <property type="protein sequence ID" value="THV61926.1"/>
    <property type="molecule type" value="Genomic_DNA"/>
</dbReference>
<proteinExistence type="predicted"/>
<evidence type="ECO:0000313" key="1">
    <source>
        <dbReference type="EMBL" id="THV61926.1"/>
    </source>
</evidence>
<sequence length="212" mass="24926">MNLDLTWTNFNDNQHKILKEYCILLIDQGFNNNEINVFTLHKEDNSYMVINILKDHIFINKQRWINSKYLKADYNFIGAHLNVAKSGTQLKEIIDNLILSKETDEEKNIRYIEIVKNMFTILKRDHGFADLYNTDCQANKIRKLIKHEGYNKSSFIFNFNKLNAIFIFEGNSEHKSSYLPIESLIYNSVEENIETLMSFNGMDPFTGINGFF</sequence>
<keyword evidence="2" id="KW-1185">Reference proteome</keyword>
<name>A0ABY2R8J5_9FLAO</name>
<accession>A0ABY2R8J5</accession>
<evidence type="ECO:0000313" key="2">
    <source>
        <dbReference type="Proteomes" id="UP000306038"/>
    </source>
</evidence>
<reference evidence="1 2" key="1">
    <citation type="submission" date="2019-01" db="EMBL/GenBank/DDBJ databases">
        <authorList>
            <person name="B I."/>
            <person name="Ch S."/>
            <person name="Ch V.R."/>
        </authorList>
    </citation>
    <scope>NUCLEOTIDE SEQUENCE [LARGE SCALE GENOMIC DNA]</scope>
    <source>
        <strain evidence="1 2">JC507</strain>
    </source>
</reference>
<dbReference type="RefSeq" id="WP_136521898.1">
    <property type="nucleotide sequence ID" value="NZ_SDLV01000015.1"/>
</dbReference>
<gene>
    <name evidence="1" type="ORF">EK417_08435</name>
</gene>